<dbReference type="GO" id="GO:0016020">
    <property type="term" value="C:membrane"/>
    <property type="evidence" value="ECO:0007669"/>
    <property type="project" value="UniProtKB-SubCell"/>
</dbReference>
<comment type="subcellular location">
    <subcellularLocation>
        <location evidence="1">Membrane</location>
        <topology evidence="1">Multi-pass membrane protein</topology>
    </subcellularLocation>
</comment>
<keyword evidence="5 8" id="KW-1133">Transmembrane helix</keyword>
<feature type="transmembrane region" description="Helical" evidence="8">
    <location>
        <begin position="173"/>
        <end position="192"/>
    </location>
</feature>
<dbReference type="GO" id="GO:0015297">
    <property type="term" value="F:antiporter activity"/>
    <property type="evidence" value="ECO:0007669"/>
    <property type="project" value="UniProtKB-KW"/>
</dbReference>
<organism evidence="10">
    <name type="scientific">freshwater metagenome</name>
    <dbReference type="NCBI Taxonomy" id="449393"/>
    <lineage>
        <taxon>unclassified sequences</taxon>
        <taxon>metagenomes</taxon>
        <taxon>ecological metagenomes</taxon>
    </lineage>
</organism>
<evidence type="ECO:0000256" key="5">
    <source>
        <dbReference type="ARBA" id="ARBA00022989"/>
    </source>
</evidence>
<feature type="transmembrane region" description="Helical" evidence="8">
    <location>
        <begin position="265"/>
        <end position="283"/>
    </location>
</feature>
<dbReference type="AlphaFoldDB" id="A0A6J7KNX6"/>
<dbReference type="PANTHER" id="PTHR43562">
    <property type="entry name" value="NAPA-TYPE SODIUM/HYDROGEN ANTIPORTER"/>
    <property type="match status" value="1"/>
</dbReference>
<keyword evidence="6" id="KW-0406">Ion transport</keyword>
<feature type="transmembrane region" description="Helical" evidence="8">
    <location>
        <begin position="56"/>
        <end position="75"/>
    </location>
</feature>
<evidence type="ECO:0000256" key="1">
    <source>
        <dbReference type="ARBA" id="ARBA00004141"/>
    </source>
</evidence>
<dbReference type="GO" id="GO:1902600">
    <property type="term" value="P:proton transmembrane transport"/>
    <property type="evidence" value="ECO:0007669"/>
    <property type="project" value="InterPro"/>
</dbReference>
<protein>
    <submittedName>
        <fullName evidence="10">Unannotated protein</fullName>
    </submittedName>
</protein>
<proteinExistence type="predicted"/>
<dbReference type="InterPro" id="IPR038770">
    <property type="entry name" value="Na+/solute_symporter_sf"/>
</dbReference>
<accession>A0A6J7KNX6</accession>
<feature type="transmembrane region" description="Helical" evidence="8">
    <location>
        <begin position="32"/>
        <end position="50"/>
    </location>
</feature>
<evidence type="ECO:0000256" key="8">
    <source>
        <dbReference type="SAM" id="Phobius"/>
    </source>
</evidence>
<feature type="transmembrane region" description="Helical" evidence="8">
    <location>
        <begin position="87"/>
        <end position="109"/>
    </location>
</feature>
<evidence type="ECO:0000256" key="4">
    <source>
        <dbReference type="ARBA" id="ARBA00022692"/>
    </source>
</evidence>
<evidence type="ECO:0000313" key="10">
    <source>
        <dbReference type="EMBL" id="CAB4957640.1"/>
    </source>
</evidence>
<dbReference type="PANTHER" id="PTHR43562:SF1">
    <property type="entry name" value="NA(+)_H(+) ANTIPORTER YJBQ-RELATED"/>
    <property type="match status" value="1"/>
</dbReference>
<sequence length="393" mass="40816">MSNDLVSLVAIAIIAAAVPLIVGMLRLRVADVVLLIGFGILLGPESLRIISVTPPIMLLSDLGLAMLFFLAGLELEQASVRGRSGRLAAAGWGISLLIAGIVSGLLEAAGIIDDFIGVSIALTSTALGTLLPVLRDSGDLTGPFGRFFMGAGAWGEFGPIIAIAVLLGSQSKFLALITLAAFAVIAVGLAVIPQRLRSVRIATLIEQGHHTSAQTAVRLTMLIVILLLAVADGFGLDAVLGAFAAGVIVRRFSLPSSGSVLSAKVEAIGFGFLVPVFFITSGANLDIDSIVENPLLLALFFLLLLLVRGVPQFFIYRKALPNIRQRARFSLLVATGLPIIVAVTTLETEAGIMRPENAAALVGAGALSVLVFPLAAAAFGRRARDQALAANTE</sequence>
<dbReference type="Gene3D" id="1.20.1530.20">
    <property type="match status" value="1"/>
</dbReference>
<name>A0A6J7KNX6_9ZZZZ</name>
<evidence type="ECO:0000256" key="2">
    <source>
        <dbReference type="ARBA" id="ARBA00022448"/>
    </source>
</evidence>
<feature type="transmembrane region" description="Helical" evidence="8">
    <location>
        <begin position="295"/>
        <end position="315"/>
    </location>
</feature>
<keyword evidence="3" id="KW-0050">Antiport</keyword>
<gene>
    <name evidence="10" type="ORF">UFOPK3772_01982</name>
</gene>
<evidence type="ECO:0000259" key="9">
    <source>
        <dbReference type="Pfam" id="PF00999"/>
    </source>
</evidence>
<dbReference type="InterPro" id="IPR006153">
    <property type="entry name" value="Cation/H_exchanger_TM"/>
</dbReference>
<feature type="transmembrane region" description="Helical" evidence="8">
    <location>
        <begin position="146"/>
        <end position="167"/>
    </location>
</feature>
<keyword evidence="4 8" id="KW-0812">Transmembrane</keyword>
<evidence type="ECO:0000256" key="7">
    <source>
        <dbReference type="ARBA" id="ARBA00023136"/>
    </source>
</evidence>
<feature type="transmembrane region" description="Helical" evidence="8">
    <location>
        <begin position="6"/>
        <end position="25"/>
    </location>
</feature>
<evidence type="ECO:0000256" key="6">
    <source>
        <dbReference type="ARBA" id="ARBA00023065"/>
    </source>
</evidence>
<keyword evidence="7 8" id="KW-0472">Membrane</keyword>
<reference evidence="10" key="1">
    <citation type="submission" date="2020-05" db="EMBL/GenBank/DDBJ databases">
        <authorList>
            <person name="Chiriac C."/>
            <person name="Salcher M."/>
            <person name="Ghai R."/>
            <person name="Kavagutti S V."/>
        </authorList>
    </citation>
    <scope>NUCLEOTIDE SEQUENCE</scope>
</reference>
<dbReference type="Pfam" id="PF00999">
    <property type="entry name" value="Na_H_Exchanger"/>
    <property type="match status" value="1"/>
</dbReference>
<feature type="domain" description="Cation/H+ exchanger transmembrane" evidence="9">
    <location>
        <begin position="14"/>
        <end position="375"/>
    </location>
</feature>
<feature type="transmembrane region" description="Helical" evidence="8">
    <location>
        <begin position="115"/>
        <end position="134"/>
    </location>
</feature>
<evidence type="ECO:0000256" key="3">
    <source>
        <dbReference type="ARBA" id="ARBA00022449"/>
    </source>
</evidence>
<dbReference type="EMBL" id="CAFBNE010000065">
    <property type="protein sequence ID" value="CAB4957640.1"/>
    <property type="molecule type" value="Genomic_DNA"/>
</dbReference>
<feature type="transmembrane region" description="Helical" evidence="8">
    <location>
        <begin position="327"/>
        <end position="346"/>
    </location>
</feature>
<feature type="transmembrane region" description="Helical" evidence="8">
    <location>
        <begin position="358"/>
        <end position="379"/>
    </location>
</feature>
<keyword evidence="2" id="KW-0813">Transport</keyword>